<keyword evidence="1" id="KW-0472">Membrane</keyword>
<sequence length="315" mass="30312">MVGSIVAAGAVPLVIALIGTGTASADPVPAPVAGQPIPGGTPAVPIAAPQPDPAALIQAVTAPVTQAAADLTAQVTADPAVRAAADNAVQAATDLAAQAGVPLPPAATQFTATLPEPAPVAEPAPIDQVVPPADAPVTRPIPNHSYLAPLGELHAPVPVEKVAPIEAPPGKLRVGYVMIDDPHFPGLDIAPINEGAAQAEADLATFLDSVGIERTRSDKIASQVLGSAAIGASVGSTVASPIASSGAMVGAIAGFISGIPFLPIGLLVGPVIGAAIGYAFVAAPFAAVGAGVGAAVGAIDGFAAPPHGTAPATPS</sequence>
<reference evidence="3 4" key="1">
    <citation type="journal article" date="2016" name="Antonie Van Leeuwenhoek">
        <title>Nocardia donostiensis sp. nov., isolated from human respiratory specimens.</title>
        <authorList>
            <person name="Ercibengoa M."/>
            <person name="Bell M."/>
            <person name="Marimon J.M."/>
            <person name="Humrighouse B."/>
            <person name="Klenk H.P."/>
            <person name="Potter G."/>
            <person name="Perez-Trallero E."/>
        </authorList>
    </citation>
    <scope>NUCLEOTIDE SEQUENCE [LARGE SCALE GENOMIC DNA]</scope>
    <source>
        <strain evidence="3 4">X1655</strain>
    </source>
</reference>
<evidence type="ECO:0000313" key="4">
    <source>
        <dbReference type="Proteomes" id="UP000188836"/>
    </source>
</evidence>
<proteinExistence type="predicted"/>
<keyword evidence="4" id="KW-1185">Reference proteome</keyword>
<feature type="transmembrane region" description="Helical" evidence="1">
    <location>
        <begin position="275"/>
        <end position="299"/>
    </location>
</feature>
<dbReference type="EMBL" id="MUMY01000007">
    <property type="protein sequence ID" value="ONM48865.1"/>
    <property type="molecule type" value="Genomic_DNA"/>
</dbReference>
<protein>
    <recommendedName>
        <fullName evidence="5">DUF456 domain-containing protein</fullName>
    </recommendedName>
</protein>
<dbReference type="RefSeq" id="WP_077116345.1">
    <property type="nucleotide sequence ID" value="NZ_LOKT01000005.1"/>
</dbReference>
<dbReference type="OrthoDB" id="4544188at2"/>
<keyword evidence="1" id="KW-0812">Transmembrane</keyword>
<keyword evidence="1" id="KW-1133">Transmembrane helix</keyword>
<evidence type="ECO:0000313" key="3">
    <source>
        <dbReference type="EMBL" id="ONM48865.1"/>
    </source>
</evidence>
<evidence type="ECO:0000256" key="2">
    <source>
        <dbReference type="SAM" id="SignalP"/>
    </source>
</evidence>
<name>A0A1W0AZ17_9NOCA</name>
<comment type="caution">
    <text evidence="3">The sequence shown here is derived from an EMBL/GenBank/DDBJ whole genome shotgun (WGS) entry which is preliminary data.</text>
</comment>
<feature type="transmembrane region" description="Helical" evidence="1">
    <location>
        <begin position="247"/>
        <end position="268"/>
    </location>
</feature>
<keyword evidence="2" id="KW-0732">Signal</keyword>
<gene>
    <name evidence="3" type="ORF">B0T46_10330</name>
</gene>
<organism evidence="3 4">
    <name type="scientific">Nocardia donostiensis</name>
    <dbReference type="NCBI Taxonomy" id="1538463"/>
    <lineage>
        <taxon>Bacteria</taxon>
        <taxon>Bacillati</taxon>
        <taxon>Actinomycetota</taxon>
        <taxon>Actinomycetes</taxon>
        <taxon>Mycobacteriales</taxon>
        <taxon>Nocardiaceae</taxon>
        <taxon>Nocardia</taxon>
    </lineage>
</organism>
<dbReference type="STRING" id="1538463.B0T36_09710"/>
<dbReference type="AlphaFoldDB" id="A0A1W0AZ17"/>
<evidence type="ECO:0008006" key="5">
    <source>
        <dbReference type="Google" id="ProtNLM"/>
    </source>
</evidence>
<feature type="chain" id="PRO_5013297565" description="DUF456 domain-containing protein" evidence="2">
    <location>
        <begin position="26"/>
        <end position="315"/>
    </location>
</feature>
<dbReference type="Proteomes" id="UP000188836">
    <property type="component" value="Unassembled WGS sequence"/>
</dbReference>
<feature type="signal peptide" evidence="2">
    <location>
        <begin position="1"/>
        <end position="25"/>
    </location>
</feature>
<evidence type="ECO:0000256" key="1">
    <source>
        <dbReference type="SAM" id="Phobius"/>
    </source>
</evidence>
<accession>A0A1W0AZ17</accession>